<protein>
    <recommendedName>
        <fullName evidence="3">VWFA domain-containing protein</fullName>
    </recommendedName>
</protein>
<name>A0A7W6Q499_9RHOB</name>
<proteinExistence type="predicted"/>
<dbReference type="InterPro" id="IPR010607">
    <property type="entry name" value="DUF1194"/>
</dbReference>
<evidence type="ECO:0000313" key="1">
    <source>
        <dbReference type="EMBL" id="MBB4174443.1"/>
    </source>
</evidence>
<evidence type="ECO:0000313" key="2">
    <source>
        <dbReference type="Proteomes" id="UP000565745"/>
    </source>
</evidence>
<dbReference type="EMBL" id="JACIFU010000002">
    <property type="protein sequence ID" value="MBB4174443.1"/>
    <property type="molecule type" value="Genomic_DNA"/>
</dbReference>
<dbReference type="Pfam" id="PF06707">
    <property type="entry name" value="DUF1194"/>
    <property type="match status" value="1"/>
</dbReference>
<reference evidence="1 2" key="1">
    <citation type="submission" date="2020-08" db="EMBL/GenBank/DDBJ databases">
        <title>Genomic Encyclopedia of Type Strains, Phase IV (KMG-IV): sequencing the most valuable type-strain genomes for metagenomic binning, comparative biology and taxonomic classification.</title>
        <authorList>
            <person name="Goeker M."/>
        </authorList>
    </citation>
    <scope>NUCLEOTIDE SEQUENCE [LARGE SCALE GENOMIC DNA]</scope>
    <source>
        <strain evidence="1 2">DSM 101015</strain>
    </source>
</reference>
<dbReference type="Proteomes" id="UP000565745">
    <property type="component" value="Unassembled WGS sequence"/>
</dbReference>
<sequence>MVLGLDISSSVDRAEDALQRGGVASALLDERVQEAFFASGLPVALAVFEWSGRYNQEVLMDWRLIHDQSDLAVAAETISNSRRSYAEFPTAMGDALRFAAQMLNRSPRCLAQTIDIAGDGESNEGEGPQQVYQDAAFDAITVNGLVVANAADFQTPARLTQFYREEVLHGHGSFMIVAEGFNDYARAMRDKLERELAVTVVGALP</sequence>
<dbReference type="AlphaFoldDB" id="A0A7W6Q499"/>
<dbReference type="InterPro" id="IPR036465">
    <property type="entry name" value="vWFA_dom_sf"/>
</dbReference>
<comment type="caution">
    <text evidence="1">The sequence shown here is derived from an EMBL/GenBank/DDBJ whole genome shotgun (WGS) entry which is preliminary data.</text>
</comment>
<evidence type="ECO:0008006" key="3">
    <source>
        <dbReference type="Google" id="ProtNLM"/>
    </source>
</evidence>
<dbReference type="Gene3D" id="3.40.50.410">
    <property type="entry name" value="von Willebrand factor, type A domain"/>
    <property type="match status" value="1"/>
</dbReference>
<keyword evidence="2" id="KW-1185">Reference proteome</keyword>
<gene>
    <name evidence="1" type="ORF">GGR93_002216</name>
</gene>
<accession>A0A7W6Q499</accession>
<dbReference type="SUPFAM" id="SSF53300">
    <property type="entry name" value="vWA-like"/>
    <property type="match status" value="1"/>
</dbReference>
<organism evidence="1 2">
    <name type="scientific">Sulfitobacter noctilucicola</name>
    <dbReference type="NCBI Taxonomy" id="1342301"/>
    <lineage>
        <taxon>Bacteria</taxon>
        <taxon>Pseudomonadati</taxon>
        <taxon>Pseudomonadota</taxon>
        <taxon>Alphaproteobacteria</taxon>
        <taxon>Rhodobacterales</taxon>
        <taxon>Roseobacteraceae</taxon>
        <taxon>Sulfitobacter</taxon>
    </lineage>
</organism>